<accession>A0AAW0AL68</accession>
<protein>
    <submittedName>
        <fullName evidence="2">Uncharacterized protein</fullName>
    </submittedName>
</protein>
<dbReference type="EMBL" id="JAWWNJ010000058">
    <property type="protein sequence ID" value="KAK7013674.1"/>
    <property type="molecule type" value="Genomic_DNA"/>
</dbReference>
<gene>
    <name evidence="2" type="ORF">R3P38DRAFT_3206235</name>
</gene>
<reference evidence="2 3" key="1">
    <citation type="journal article" date="2024" name="J Genomics">
        <title>Draft genome sequencing and assembly of Favolaschia claudopus CIRM-BRFM 2984 isolated from oak limbs.</title>
        <authorList>
            <person name="Navarro D."/>
            <person name="Drula E."/>
            <person name="Chaduli D."/>
            <person name="Cazenave R."/>
            <person name="Ahrendt S."/>
            <person name="Wang J."/>
            <person name="Lipzen A."/>
            <person name="Daum C."/>
            <person name="Barry K."/>
            <person name="Grigoriev I.V."/>
            <person name="Favel A."/>
            <person name="Rosso M.N."/>
            <person name="Martin F."/>
        </authorList>
    </citation>
    <scope>NUCLEOTIDE SEQUENCE [LARGE SCALE GENOMIC DNA]</scope>
    <source>
        <strain evidence="2 3">CIRM-BRFM 2984</strain>
    </source>
</reference>
<evidence type="ECO:0000313" key="2">
    <source>
        <dbReference type="EMBL" id="KAK7013674.1"/>
    </source>
</evidence>
<evidence type="ECO:0000313" key="3">
    <source>
        <dbReference type="Proteomes" id="UP001362999"/>
    </source>
</evidence>
<feature type="compositionally biased region" description="Basic and acidic residues" evidence="1">
    <location>
        <begin position="12"/>
        <end position="22"/>
    </location>
</feature>
<evidence type="ECO:0000256" key="1">
    <source>
        <dbReference type="SAM" id="MobiDB-lite"/>
    </source>
</evidence>
<feature type="compositionally biased region" description="Basic and acidic residues" evidence="1">
    <location>
        <begin position="204"/>
        <end position="216"/>
    </location>
</feature>
<comment type="caution">
    <text evidence="2">The sequence shown here is derived from an EMBL/GenBank/DDBJ whole genome shotgun (WGS) entry which is preliminary data.</text>
</comment>
<sequence length="228" mass="25397">MTAPTAAACPYDPRDSTNRESPSRSAATNAGRMWVNYFSAGLYGTPHALPHPAPLIVCPEMCTVHSPLWMSHSSGEMSPVVFREYMLTFPQSAPHRLLLLLVDLQLVQPSSLSSESPNHYRTRTRPSFETHRQINVPAPFVLSFSQESMVHAAFYQRLDWEKVGSTWRMQMTRAARMGGAGEAPFLRLRPARGTQSENYTATALRDETTHVKDSARPRHPPLPSGPSP</sequence>
<name>A0AAW0AL68_9AGAR</name>
<proteinExistence type="predicted"/>
<organism evidence="2 3">
    <name type="scientific">Favolaschia claudopus</name>
    <dbReference type="NCBI Taxonomy" id="2862362"/>
    <lineage>
        <taxon>Eukaryota</taxon>
        <taxon>Fungi</taxon>
        <taxon>Dikarya</taxon>
        <taxon>Basidiomycota</taxon>
        <taxon>Agaricomycotina</taxon>
        <taxon>Agaricomycetes</taxon>
        <taxon>Agaricomycetidae</taxon>
        <taxon>Agaricales</taxon>
        <taxon>Marasmiineae</taxon>
        <taxon>Mycenaceae</taxon>
        <taxon>Favolaschia</taxon>
    </lineage>
</organism>
<dbReference type="AlphaFoldDB" id="A0AAW0AL68"/>
<dbReference type="Proteomes" id="UP001362999">
    <property type="component" value="Unassembled WGS sequence"/>
</dbReference>
<feature type="region of interest" description="Disordered" evidence="1">
    <location>
        <begin position="1"/>
        <end position="26"/>
    </location>
</feature>
<feature type="region of interest" description="Disordered" evidence="1">
    <location>
        <begin position="190"/>
        <end position="228"/>
    </location>
</feature>
<keyword evidence="3" id="KW-1185">Reference proteome</keyword>